<evidence type="ECO:0000313" key="3">
    <source>
        <dbReference type="Proteomes" id="UP000037923"/>
    </source>
</evidence>
<protein>
    <submittedName>
        <fullName evidence="2">Uncharacterized protein</fullName>
    </submittedName>
</protein>
<dbReference type="OrthoDB" id="260055at2759"/>
<dbReference type="AlphaFoldDB" id="A0A0M9G9Q2"/>
<organism evidence="2 3">
    <name type="scientific">Leptomonas pyrrhocoris</name>
    <name type="common">Firebug parasite</name>
    <dbReference type="NCBI Taxonomy" id="157538"/>
    <lineage>
        <taxon>Eukaryota</taxon>
        <taxon>Discoba</taxon>
        <taxon>Euglenozoa</taxon>
        <taxon>Kinetoplastea</taxon>
        <taxon>Metakinetoplastina</taxon>
        <taxon>Trypanosomatida</taxon>
        <taxon>Trypanosomatidae</taxon>
        <taxon>Leishmaniinae</taxon>
        <taxon>Leptomonas</taxon>
    </lineage>
</organism>
<evidence type="ECO:0000256" key="1">
    <source>
        <dbReference type="SAM" id="MobiDB-lite"/>
    </source>
</evidence>
<dbReference type="Proteomes" id="UP000037923">
    <property type="component" value="Unassembled WGS sequence"/>
</dbReference>
<feature type="region of interest" description="Disordered" evidence="1">
    <location>
        <begin position="1"/>
        <end position="198"/>
    </location>
</feature>
<feature type="compositionally biased region" description="Low complexity" evidence="1">
    <location>
        <begin position="113"/>
        <end position="131"/>
    </location>
</feature>
<gene>
    <name evidence="2" type="ORF">ABB37_01819</name>
</gene>
<proteinExistence type="predicted"/>
<dbReference type="GeneID" id="26902114"/>
<feature type="compositionally biased region" description="Polar residues" evidence="1">
    <location>
        <begin position="43"/>
        <end position="53"/>
    </location>
</feature>
<reference evidence="2 3" key="1">
    <citation type="submission" date="2015-07" db="EMBL/GenBank/DDBJ databases">
        <title>High-quality genome of monoxenous trypanosomatid Leptomonas pyrrhocoris.</title>
        <authorList>
            <person name="Flegontov P."/>
            <person name="Butenko A."/>
            <person name="Firsov S."/>
            <person name="Vlcek C."/>
            <person name="Logacheva M.D."/>
            <person name="Field M."/>
            <person name="Filatov D."/>
            <person name="Flegontova O."/>
            <person name="Gerasimov E."/>
            <person name="Jackson A.P."/>
            <person name="Kelly S."/>
            <person name="Opperdoes F."/>
            <person name="O'Reilly A."/>
            <person name="Votypka J."/>
            <person name="Yurchenko V."/>
            <person name="Lukes J."/>
        </authorList>
    </citation>
    <scope>NUCLEOTIDE SEQUENCE [LARGE SCALE GENOMIC DNA]</scope>
    <source>
        <strain evidence="2">H10</strain>
    </source>
</reference>
<evidence type="ECO:0000313" key="2">
    <source>
        <dbReference type="EMBL" id="KPA85549.1"/>
    </source>
</evidence>
<comment type="caution">
    <text evidence="2">The sequence shown here is derived from an EMBL/GenBank/DDBJ whole genome shotgun (WGS) entry which is preliminary data.</text>
</comment>
<accession>A0A0M9G9Q2</accession>
<dbReference type="RefSeq" id="XP_015663988.1">
    <property type="nucleotide sequence ID" value="XM_015798468.1"/>
</dbReference>
<feature type="compositionally biased region" description="Polar residues" evidence="1">
    <location>
        <begin position="1"/>
        <end position="29"/>
    </location>
</feature>
<dbReference type="EMBL" id="LGTL01000002">
    <property type="protein sequence ID" value="KPA85549.1"/>
    <property type="molecule type" value="Genomic_DNA"/>
</dbReference>
<keyword evidence="3" id="KW-1185">Reference proteome</keyword>
<sequence>MPASKLTRSNSDSWSMMPTTAQEGLTEASTVAAVPTPCETHDTSTSLLPTQAVVSPREAAEVDNDSEDTAEVMRDEEGKQSSLASDDSWVEMTQAELESLSDDPLATEERANAEAAAATEEAATAEPATHALLHTESATRHAHASAEPSATQLQMAAAKNEEDSATELRAVEGEATHPAPRTTEEPQSAPPASPKEREVDLAEFLARLTLTKAYGATAAAQEEDKVTGQEAAAQVIASFDAAEPTDDFTVLAAEEDQEMEETIDLENVPSSVPSARRGNKRLPINADGAAAAAAPSSTRAQVTPPPTGATEVLRRRMVATEWMRTLRGPSSELTPEERVEAFQALFGDPGDAPISAERFKEMMVPYERHCDCLGASYGFHHQACRFYEGSQLTS</sequence>
<feature type="region of interest" description="Disordered" evidence="1">
    <location>
        <begin position="260"/>
        <end position="308"/>
    </location>
</feature>
<name>A0A0M9G9Q2_LEPPY</name>
<dbReference type="VEuPathDB" id="TriTrypDB:LpyrH10_02_7930"/>
<dbReference type="OMA" id="MMVPYER"/>
<feature type="compositionally biased region" description="Acidic residues" evidence="1">
    <location>
        <begin position="61"/>
        <end position="70"/>
    </location>
</feature>